<dbReference type="SUPFAM" id="SSF53850">
    <property type="entry name" value="Periplasmic binding protein-like II"/>
    <property type="match status" value="1"/>
</dbReference>
<keyword evidence="11" id="KW-0407">Ion channel</keyword>
<reference evidence="13 14" key="1">
    <citation type="submission" date="2021-06" db="EMBL/GenBank/DDBJ databases">
        <title>Caerostris darwini draft genome.</title>
        <authorList>
            <person name="Kono N."/>
            <person name="Arakawa K."/>
        </authorList>
    </citation>
    <scope>NUCLEOTIDE SEQUENCE [LARGE SCALE GENOMIC DNA]</scope>
</reference>
<evidence type="ECO:0000313" key="14">
    <source>
        <dbReference type="Proteomes" id="UP001054837"/>
    </source>
</evidence>
<gene>
    <name evidence="13" type="primary">GLRK</name>
    <name evidence="13" type="ORF">CDAR_266521</name>
</gene>
<dbReference type="InterPro" id="IPR052192">
    <property type="entry name" value="Insect_Ionotropic_Sensory_Rcpt"/>
</dbReference>
<dbReference type="Pfam" id="PF10613">
    <property type="entry name" value="Lig_chan-Glu_bd"/>
    <property type="match status" value="1"/>
</dbReference>
<protein>
    <submittedName>
        <fullName evidence="13">Glutamate receptor</fullName>
    </submittedName>
</protein>
<dbReference type="GO" id="GO:0015276">
    <property type="term" value="F:ligand-gated monoatomic ion channel activity"/>
    <property type="evidence" value="ECO:0007669"/>
    <property type="project" value="InterPro"/>
</dbReference>
<evidence type="ECO:0000256" key="4">
    <source>
        <dbReference type="ARBA" id="ARBA00022692"/>
    </source>
</evidence>
<keyword evidence="9" id="KW-0325">Glycoprotein</keyword>
<dbReference type="Gene3D" id="3.40.190.10">
    <property type="entry name" value="Periplasmic binding protein-like II"/>
    <property type="match status" value="1"/>
</dbReference>
<evidence type="ECO:0000256" key="6">
    <source>
        <dbReference type="ARBA" id="ARBA00023065"/>
    </source>
</evidence>
<dbReference type="InterPro" id="IPR019594">
    <property type="entry name" value="Glu/Gly-bd"/>
</dbReference>
<evidence type="ECO:0000256" key="3">
    <source>
        <dbReference type="ARBA" id="ARBA00022475"/>
    </source>
</evidence>
<keyword evidence="5" id="KW-1133">Transmembrane helix</keyword>
<evidence type="ECO:0000313" key="13">
    <source>
        <dbReference type="EMBL" id="GIY44734.1"/>
    </source>
</evidence>
<evidence type="ECO:0000256" key="11">
    <source>
        <dbReference type="ARBA" id="ARBA00023303"/>
    </source>
</evidence>
<dbReference type="PANTHER" id="PTHR42643">
    <property type="entry name" value="IONOTROPIC RECEPTOR 20A-RELATED"/>
    <property type="match status" value="1"/>
</dbReference>
<sequence>MLLEKPFRVAILPTKYVFEVNKSEDGLVPNRGIEVKFLEVLSQCMHFKYTVVQPQDGEYGQKLDDGWWTGMIGLIVRQKADFALNMIASTQARREVVDFSFPYSIDGTTFFTGPLHYYRKDWHIFIHSIPFCG</sequence>
<keyword evidence="7" id="KW-0472">Membrane</keyword>
<dbReference type="EMBL" id="BPLQ01009567">
    <property type="protein sequence ID" value="GIY44734.1"/>
    <property type="molecule type" value="Genomic_DNA"/>
</dbReference>
<dbReference type="GO" id="GO:0005886">
    <property type="term" value="C:plasma membrane"/>
    <property type="evidence" value="ECO:0007669"/>
    <property type="project" value="UniProtKB-SubCell"/>
</dbReference>
<evidence type="ECO:0000256" key="5">
    <source>
        <dbReference type="ARBA" id="ARBA00022989"/>
    </source>
</evidence>
<evidence type="ECO:0000256" key="9">
    <source>
        <dbReference type="ARBA" id="ARBA00023180"/>
    </source>
</evidence>
<evidence type="ECO:0000256" key="1">
    <source>
        <dbReference type="ARBA" id="ARBA00004651"/>
    </source>
</evidence>
<accession>A0AAV4TEX0</accession>
<organism evidence="13 14">
    <name type="scientific">Caerostris darwini</name>
    <dbReference type="NCBI Taxonomy" id="1538125"/>
    <lineage>
        <taxon>Eukaryota</taxon>
        <taxon>Metazoa</taxon>
        <taxon>Ecdysozoa</taxon>
        <taxon>Arthropoda</taxon>
        <taxon>Chelicerata</taxon>
        <taxon>Arachnida</taxon>
        <taxon>Araneae</taxon>
        <taxon>Araneomorphae</taxon>
        <taxon>Entelegynae</taxon>
        <taxon>Araneoidea</taxon>
        <taxon>Araneidae</taxon>
        <taxon>Caerostris</taxon>
    </lineage>
</organism>
<comment type="subcellular location">
    <subcellularLocation>
        <location evidence="1">Cell membrane</location>
        <topology evidence="1">Multi-pass membrane protein</topology>
    </subcellularLocation>
</comment>
<evidence type="ECO:0000259" key="12">
    <source>
        <dbReference type="SMART" id="SM00918"/>
    </source>
</evidence>
<proteinExistence type="predicted"/>
<keyword evidence="8 13" id="KW-0675">Receptor</keyword>
<evidence type="ECO:0000256" key="2">
    <source>
        <dbReference type="ARBA" id="ARBA00022448"/>
    </source>
</evidence>
<keyword evidence="2" id="KW-0813">Transport</keyword>
<keyword evidence="10" id="KW-1071">Ligand-gated ion channel</keyword>
<keyword evidence="3" id="KW-1003">Cell membrane</keyword>
<dbReference type="Proteomes" id="UP001054837">
    <property type="component" value="Unassembled WGS sequence"/>
</dbReference>
<comment type="caution">
    <text evidence="13">The sequence shown here is derived from an EMBL/GenBank/DDBJ whole genome shotgun (WGS) entry which is preliminary data.</text>
</comment>
<evidence type="ECO:0000256" key="8">
    <source>
        <dbReference type="ARBA" id="ARBA00023170"/>
    </source>
</evidence>
<name>A0AAV4TEX0_9ARAC</name>
<keyword evidence="4" id="KW-0812">Transmembrane</keyword>
<keyword evidence="14" id="KW-1185">Reference proteome</keyword>
<dbReference type="AlphaFoldDB" id="A0AAV4TEX0"/>
<dbReference type="SMART" id="SM00918">
    <property type="entry name" value="Lig_chan-Glu_bd"/>
    <property type="match status" value="1"/>
</dbReference>
<evidence type="ECO:0000256" key="10">
    <source>
        <dbReference type="ARBA" id="ARBA00023286"/>
    </source>
</evidence>
<keyword evidence="6" id="KW-0406">Ion transport</keyword>
<evidence type="ECO:0000256" key="7">
    <source>
        <dbReference type="ARBA" id="ARBA00023136"/>
    </source>
</evidence>
<dbReference type="PANTHER" id="PTHR42643:SF24">
    <property type="entry name" value="IONOTROPIC RECEPTOR 60A"/>
    <property type="match status" value="1"/>
</dbReference>
<feature type="domain" description="Ionotropic glutamate receptor L-glutamate and glycine-binding" evidence="12">
    <location>
        <begin position="16"/>
        <end position="77"/>
    </location>
</feature>